<protein>
    <submittedName>
        <fullName evidence="1">Uncharacterized protein</fullName>
    </submittedName>
</protein>
<sequence>MAARGQSPARHAPRDRSGTASNILGSIALIGLHEFVPKRQRPANMLAASRVL</sequence>
<dbReference type="Proteomes" id="UP000239340">
    <property type="component" value="Chromosome"/>
</dbReference>
<dbReference type="EMBL" id="CP024307">
    <property type="protein sequence ID" value="AUX75153.1"/>
    <property type="molecule type" value="Genomic_DNA"/>
</dbReference>
<evidence type="ECO:0000313" key="1">
    <source>
        <dbReference type="EMBL" id="AUX75153.1"/>
    </source>
</evidence>
<dbReference type="AlphaFoldDB" id="A0A2L0H0Z6"/>
<gene>
    <name evidence="1" type="ORF">NXT3_CH00547</name>
</gene>
<proteinExistence type="predicted"/>
<organism evidence="1 2">
    <name type="scientific">Rhizobium fredii</name>
    <name type="common">Sinorhizobium fredii</name>
    <dbReference type="NCBI Taxonomy" id="380"/>
    <lineage>
        <taxon>Bacteria</taxon>
        <taxon>Pseudomonadati</taxon>
        <taxon>Pseudomonadota</taxon>
        <taxon>Alphaproteobacteria</taxon>
        <taxon>Hyphomicrobiales</taxon>
        <taxon>Rhizobiaceae</taxon>
        <taxon>Sinorhizobium/Ensifer group</taxon>
        <taxon>Sinorhizobium</taxon>
    </lineage>
</organism>
<reference evidence="1 2" key="1">
    <citation type="submission" date="2017-10" db="EMBL/GenBank/DDBJ databases">
        <title>Analysis of the genome sequences of Rhizobium populations associated to common bean (phaseolus vulgaris).</title>
        <authorList>
            <person name="Bustos P."/>
            <person name="Santamaria R.I."/>
            <person name="Miranda-Sanchez F."/>
            <person name="Perez-Carrascal O."/>
            <person name="Juarez S."/>
            <person name="Lozano L."/>
            <person name="Martinez-Flores I."/>
            <person name="Vinuesa P."/>
            <person name="Martinez-Romero E."/>
            <person name="Cevallos M.A."/>
            <person name="Romero D."/>
            <person name="Davila G."/>
            <person name="Gonzalez V."/>
        </authorList>
    </citation>
    <scope>NUCLEOTIDE SEQUENCE [LARGE SCALE GENOMIC DNA]</scope>
    <source>
        <strain evidence="1 2">NXT3</strain>
    </source>
</reference>
<name>A0A2L0H0Z6_RHIFR</name>
<accession>A0A2L0H0Z6</accession>
<evidence type="ECO:0000313" key="2">
    <source>
        <dbReference type="Proteomes" id="UP000239340"/>
    </source>
</evidence>